<gene>
    <name evidence="1" type="ORF">DERYTH_LOCUS17461</name>
</gene>
<sequence length="115" mass="12672">MGSIVRLAASILPVVTVSLEFHDNYALPELQSFLSFYMDFYCCIFENFAAYIAVVLMNSANAKINVSVDCTNAEALKNNNVSLTLTNLEEEIKELKAFFSTNLTSLGEIGSLKTT</sequence>
<dbReference type="Proteomes" id="UP000789405">
    <property type="component" value="Unassembled WGS sequence"/>
</dbReference>
<accession>A0A9N9IZX3</accession>
<keyword evidence="2" id="KW-1185">Reference proteome</keyword>
<dbReference type="AlphaFoldDB" id="A0A9N9IZX3"/>
<comment type="caution">
    <text evidence="1">The sequence shown here is derived from an EMBL/GenBank/DDBJ whole genome shotgun (WGS) entry which is preliminary data.</text>
</comment>
<name>A0A9N9IZX3_9GLOM</name>
<dbReference type="EMBL" id="CAJVPY010016490">
    <property type="protein sequence ID" value="CAG8757303.1"/>
    <property type="molecule type" value="Genomic_DNA"/>
</dbReference>
<evidence type="ECO:0000313" key="1">
    <source>
        <dbReference type="EMBL" id="CAG8757303.1"/>
    </source>
</evidence>
<evidence type="ECO:0000313" key="2">
    <source>
        <dbReference type="Proteomes" id="UP000789405"/>
    </source>
</evidence>
<organism evidence="1 2">
    <name type="scientific">Dentiscutata erythropus</name>
    <dbReference type="NCBI Taxonomy" id="1348616"/>
    <lineage>
        <taxon>Eukaryota</taxon>
        <taxon>Fungi</taxon>
        <taxon>Fungi incertae sedis</taxon>
        <taxon>Mucoromycota</taxon>
        <taxon>Glomeromycotina</taxon>
        <taxon>Glomeromycetes</taxon>
        <taxon>Diversisporales</taxon>
        <taxon>Gigasporaceae</taxon>
        <taxon>Dentiscutata</taxon>
    </lineage>
</organism>
<proteinExistence type="predicted"/>
<protein>
    <submittedName>
        <fullName evidence="1">4345_t:CDS:1</fullName>
    </submittedName>
</protein>
<reference evidence="1" key="1">
    <citation type="submission" date="2021-06" db="EMBL/GenBank/DDBJ databases">
        <authorList>
            <person name="Kallberg Y."/>
            <person name="Tangrot J."/>
            <person name="Rosling A."/>
        </authorList>
    </citation>
    <scope>NUCLEOTIDE SEQUENCE</scope>
    <source>
        <strain evidence="1">MA453B</strain>
    </source>
</reference>